<dbReference type="Proteomes" id="UP001198983">
    <property type="component" value="Chromosome"/>
</dbReference>
<evidence type="ECO:0000256" key="3">
    <source>
        <dbReference type="ARBA" id="ARBA00022578"/>
    </source>
</evidence>
<proteinExistence type="inferred from homology"/>
<dbReference type="AlphaFoldDB" id="A0AAX2ZKR4"/>
<keyword evidence="7" id="KW-1185">Reference proteome</keyword>
<evidence type="ECO:0000313" key="6">
    <source>
        <dbReference type="EMBL" id="UEL48679.1"/>
    </source>
</evidence>
<keyword evidence="4" id="KW-0238">DNA-binding</keyword>
<evidence type="ECO:0000256" key="1">
    <source>
        <dbReference type="ARBA" id="ARBA00002190"/>
    </source>
</evidence>
<organism evidence="6 7">
    <name type="scientific">Terrisporobacter hibernicus</name>
    <dbReference type="NCBI Taxonomy" id="2813371"/>
    <lineage>
        <taxon>Bacteria</taxon>
        <taxon>Bacillati</taxon>
        <taxon>Bacillota</taxon>
        <taxon>Clostridia</taxon>
        <taxon>Peptostreptococcales</taxon>
        <taxon>Peptostreptococcaceae</taxon>
        <taxon>Terrisporobacter</taxon>
    </lineage>
</organism>
<gene>
    <name evidence="6" type="ORF">JW646_04275</name>
</gene>
<dbReference type="KEGG" id="tem:JW646_04275"/>
<comment type="similarity">
    <text evidence="2">Belongs to the transposase mutator family.</text>
</comment>
<keyword evidence="5" id="KW-0233">DNA recombination</keyword>
<dbReference type="EMBL" id="CP081135">
    <property type="protein sequence ID" value="UEL48679.1"/>
    <property type="molecule type" value="Genomic_DNA"/>
</dbReference>
<comment type="function">
    <text evidence="1">Required for the transposition of the insertion element.</text>
</comment>
<name>A0AAX2ZKR4_9FIRM</name>
<dbReference type="InterPro" id="IPR001207">
    <property type="entry name" value="Transposase_mutator"/>
</dbReference>
<keyword evidence="3" id="KW-0815">Transposition</keyword>
<dbReference type="GO" id="GO:0004803">
    <property type="term" value="F:transposase activity"/>
    <property type="evidence" value="ECO:0007669"/>
    <property type="project" value="InterPro"/>
</dbReference>
<sequence>MDKDVFVKRIQNKFKKDMFKDAIHYKVREEFKIKNKAAYVILGVNKDGFKSAYKAVNEAEALSSLDFLEEKWGKK</sequence>
<dbReference type="GO" id="GO:0003677">
    <property type="term" value="F:DNA binding"/>
    <property type="evidence" value="ECO:0007669"/>
    <property type="project" value="UniProtKB-KW"/>
</dbReference>
<dbReference type="Pfam" id="PF00872">
    <property type="entry name" value="Transposase_mut"/>
    <property type="match status" value="1"/>
</dbReference>
<evidence type="ECO:0000256" key="2">
    <source>
        <dbReference type="ARBA" id="ARBA00010961"/>
    </source>
</evidence>
<evidence type="ECO:0000256" key="5">
    <source>
        <dbReference type="ARBA" id="ARBA00023172"/>
    </source>
</evidence>
<evidence type="ECO:0000256" key="4">
    <source>
        <dbReference type="ARBA" id="ARBA00023125"/>
    </source>
</evidence>
<evidence type="ECO:0000313" key="7">
    <source>
        <dbReference type="Proteomes" id="UP001198983"/>
    </source>
</evidence>
<reference evidence="6 7" key="1">
    <citation type="journal article" date="2023" name="Int. J. Syst. Evol. Microbiol.">
        <title>Terrisporobacter hibernicus sp. nov., isolated from bovine faeces in Northern Ireland.</title>
        <authorList>
            <person name="Mitchell M."/>
            <person name="Nguyen S.V."/>
            <person name="Connor M."/>
            <person name="Fairley D.J."/>
            <person name="Donoghue O."/>
            <person name="Marshall H."/>
            <person name="Koolman L."/>
            <person name="McMullan G."/>
            <person name="Schaffer K.E."/>
            <person name="McGrath J.W."/>
            <person name="Fanning S."/>
        </authorList>
    </citation>
    <scope>NUCLEOTIDE SEQUENCE [LARGE SCALE GENOMIC DNA]</scope>
    <source>
        <strain evidence="6 7">MCA3</strain>
    </source>
</reference>
<accession>A0AAX2ZKR4</accession>
<protein>
    <submittedName>
        <fullName evidence="6">Transposase</fullName>
    </submittedName>
</protein>
<dbReference type="GO" id="GO:0006313">
    <property type="term" value="P:DNA transposition"/>
    <property type="evidence" value="ECO:0007669"/>
    <property type="project" value="InterPro"/>
</dbReference>